<evidence type="ECO:0000256" key="4">
    <source>
        <dbReference type="ARBA" id="ARBA00022729"/>
    </source>
</evidence>
<keyword evidence="4" id="KW-0732">Signal</keyword>
<feature type="transmembrane region" description="Helical" evidence="7">
    <location>
        <begin position="12"/>
        <end position="33"/>
    </location>
</feature>
<comment type="similarity">
    <text evidence="2">Belongs to the class-D beta-lactamase family.</text>
</comment>
<dbReference type="GO" id="GO:0008658">
    <property type="term" value="F:penicillin binding"/>
    <property type="evidence" value="ECO:0007669"/>
    <property type="project" value="InterPro"/>
</dbReference>
<proteinExistence type="inferred from homology"/>
<dbReference type="Gene3D" id="3.40.710.10">
    <property type="entry name" value="DD-peptidase/beta-lactamase superfamily"/>
    <property type="match status" value="1"/>
</dbReference>
<keyword evidence="7" id="KW-0472">Membrane</keyword>
<dbReference type="GO" id="GO:0071555">
    <property type="term" value="P:cell wall organization"/>
    <property type="evidence" value="ECO:0007669"/>
    <property type="project" value="TreeGrafter"/>
</dbReference>
<dbReference type="InterPro" id="IPR001460">
    <property type="entry name" value="PCN-bd_Tpept"/>
</dbReference>
<dbReference type="GO" id="GO:0008800">
    <property type="term" value="F:beta-lactamase activity"/>
    <property type="evidence" value="ECO:0007669"/>
    <property type="project" value="UniProtKB-EC"/>
</dbReference>
<comment type="catalytic activity">
    <reaction evidence="1">
        <text>a beta-lactam + H2O = a substituted beta-amino acid</text>
        <dbReference type="Rhea" id="RHEA:20401"/>
        <dbReference type="ChEBI" id="CHEBI:15377"/>
        <dbReference type="ChEBI" id="CHEBI:35627"/>
        <dbReference type="ChEBI" id="CHEBI:140347"/>
        <dbReference type="EC" id="3.5.2.6"/>
    </reaction>
</comment>
<sequence>MSRYRRNLLKNRIFYFAFFIVILFIVLGFRLYWVQIIKYDDYCTEALKQRGEETNIYPDRGVIYDKNFIPLTNRDKIKTVFVFRDDIENNKNVEDFVLKFGDTDKERLSKFLKSGNKIMSVPLSSSVSQKDIPKEVFILDKTLRYNEEGILSHVIGYVKESENKGESGIEKVFDDILKKEDSEDVYFELDGKRNVISGAGYTANKSQDSGRPSSVKLTADYHIQKIVENVMDDYKVNGAVIVTEVSTGDIVAMASRPNFNQNSIDTYLNKGNMEFFNKAVQVSYPPGSLFKIVVLLAGLQEDMNLVNKEFYCRGYEQINDLIIKCSKEEGHGKINLKNAFAQSCNSVFIQIGERIGAKKIIEMAKKLGFGEKINIGLMEEVKGNLPEGRELIGPAIGNISIGQGTIEATPLQIANMITIVANNGIKKSLSIVDEIVTEDGYSVKKFNREDDVRIIEQKYCEIVRDYLNEVVISGTAKKVNLEDIGGAGGKTGSAQAILNKQPTIHGWFVGYFPRENPKYTVTILVEEGHSGSSSAVPIFEKIVRKIQEINR</sequence>
<keyword evidence="7" id="KW-1133">Transmembrane helix</keyword>
<evidence type="ECO:0000256" key="3">
    <source>
        <dbReference type="ARBA" id="ARBA00012865"/>
    </source>
</evidence>
<keyword evidence="7" id="KW-0812">Transmembrane</keyword>
<dbReference type="AlphaFoldDB" id="A0A410QDE1"/>
<evidence type="ECO:0000256" key="2">
    <source>
        <dbReference type="ARBA" id="ARBA00007898"/>
    </source>
</evidence>
<name>A0A410QDE1_9FIRM</name>
<dbReference type="InterPro" id="IPR012338">
    <property type="entry name" value="Beta-lactam/transpept-like"/>
</dbReference>
<dbReference type="EMBL" id="CP035282">
    <property type="protein sequence ID" value="QAT62033.1"/>
    <property type="molecule type" value="Genomic_DNA"/>
</dbReference>
<dbReference type="OrthoDB" id="2985542at2"/>
<dbReference type="GO" id="GO:0005886">
    <property type="term" value="C:plasma membrane"/>
    <property type="evidence" value="ECO:0007669"/>
    <property type="project" value="TreeGrafter"/>
</dbReference>
<dbReference type="SUPFAM" id="SSF56601">
    <property type="entry name" value="beta-lactamase/transpeptidase-like"/>
    <property type="match status" value="1"/>
</dbReference>
<dbReference type="EC" id="3.5.2.6" evidence="3"/>
<gene>
    <name evidence="9" type="ORF">EQM13_10765</name>
</gene>
<dbReference type="PANTHER" id="PTHR30627:SF6">
    <property type="entry name" value="BETA-LACTAMASE YBXI-RELATED"/>
    <property type="match status" value="1"/>
</dbReference>
<evidence type="ECO:0000256" key="7">
    <source>
        <dbReference type="SAM" id="Phobius"/>
    </source>
</evidence>
<protein>
    <recommendedName>
        <fullName evidence="3">beta-lactamase</fullName>
        <ecNumber evidence="3">3.5.2.6</ecNumber>
    </recommendedName>
</protein>
<evidence type="ECO:0000256" key="5">
    <source>
        <dbReference type="ARBA" id="ARBA00022801"/>
    </source>
</evidence>
<dbReference type="GO" id="GO:0046677">
    <property type="term" value="P:response to antibiotic"/>
    <property type="evidence" value="ECO:0007669"/>
    <property type="project" value="UniProtKB-KW"/>
</dbReference>
<evidence type="ECO:0000259" key="8">
    <source>
        <dbReference type="Pfam" id="PF00905"/>
    </source>
</evidence>
<dbReference type="RefSeq" id="WP_128752663.1">
    <property type="nucleotide sequence ID" value="NZ_CP035282.1"/>
</dbReference>
<evidence type="ECO:0000313" key="9">
    <source>
        <dbReference type="EMBL" id="QAT62033.1"/>
    </source>
</evidence>
<organism evidence="9 10">
    <name type="scientific">Acidilutibacter cellobiosedens</name>
    <dbReference type="NCBI Taxonomy" id="2507161"/>
    <lineage>
        <taxon>Bacteria</taxon>
        <taxon>Bacillati</taxon>
        <taxon>Bacillota</taxon>
        <taxon>Tissierellia</taxon>
        <taxon>Tissierellales</taxon>
        <taxon>Acidilutibacteraceae</taxon>
        <taxon>Acidilutibacter</taxon>
    </lineage>
</organism>
<dbReference type="Proteomes" id="UP000287969">
    <property type="component" value="Chromosome"/>
</dbReference>
<keyword evidence="6" id="KW-0046">Antibiotic resistance</keyword>
<feature type="domain" description="Penicillin-binding protein transpeptidase" evidence="8">
    <location>
        <begin position="238"/>
        <end position="543"/>
    </location>
</feature>
<dbReference type="Pfam" id="PF00905">
    <property type="entry name" value="Transpeptidase"/>
    <property type="match status" value="1"/>
</dbReference>
<evidence type="ECO:0000256" key="1">
    <source>
        <dbReference type="ARBA" id="ARBA00001526"/>
    </source>
</evidence>
<dbReference type="KEGG" id="spoa:EQM13_10765"/>
<reference evidence="10" key="1">
    <citation type="submission" date="2019-01" db="EMBL/GenBank/DDBJ databases">
        <title>Draft genomes of a novel of Sporanaerobacter strains.</title>
        <authorList>
            <person name="Ma S."/>
        </authorList>
    </citation>
    <scope>NUCLEOTIDE SEQUENCE [LARGE SCALE GENOMIC DNA]</scope>
    <source>
        <strain evidence="10">NJN-17</strain>
    </source>
</reference>
<evidence type="ECO:0000313" key="10">
    <source>
        <dbReference type="Proteomes" id="UP000287969"/>
    </source>
</evidence>
<dbReference type="InterPro" id="IPR036138">
    <property type="entry name" value="PBP_dimer_sf"/>
</dbReference>
<keyword evidence="10" id="KW-1185">Reference proteome</keyword>
<dbReference type="PANTHER" id="PTHR30627">
    <property type="entry name" value="PEPTIDOGLYCAN D,D-TRANSPEPTIDASE"/>
    <property type="match status" value="1"/>
</dbReference>
<keyword evidence="5" id="KW-0378">Hydrolase</keyword>
<dbReference type="SUPFAM" id="SSF56519">
    <property type="entry name" value="Penicillin binding protein dimerisation domain"/>
    <property type="match status" value="1"/>
</dbReference>
<dbReference type="Gene3D" id="3.90.1310.10">
    <property type="entry name" value="Penicillin-binding protein 2a (Domain 2)"/>
    <property type="match status" value="1"/>
</dbReference>
<evidence type="ECO:0000256" key="6">
    <source>
        <dbReference type="ARBA" id="ARBA00023251"/>
    </source>
</evidence>
<accession>A0A410QDE1</accession>
<dbReference type="InterPro" id="IPR050515">
    <property type="entry name" value="Beta-lactam/transpept"/>
</dbReference>